<reference evidence="11" key="1">
    <citation type="submission" date="2020-05" db="EMBL/GenBank/DDBJ databases">
        <authorList>
            <person name="Zhu T."/>
            <person name="Keshari N."/>
            <person name="Lu X."/>
        </authorList>
    </citation>
    <scope>NUCLEOTIDE SEQUENCE</scope>
    <source>
        <strain evidence="11">NK1-12</strain>
    </source>
</reference>
<dbReference type="RefSeq" id="WP_316434961.1">
    <property type="nucleotide sequence ID" value="NZ_CP053586.1"/>
</dbReference>
<dbReference type="GO" id="GO:0008915">
    <property type="term" value="F:lipid-A-disaccharide synthase activity"/>
    <property type="evidence" value="ECO:0007669"/>
    <property type="project" value="UniProtKB-UniRule"/>
</dbReference>
<name>A0AA96WDZ2_9CYAN</name>
<dbReference type="HAMAP" id="MF_00392">
    <property type="entry name" value="LpxB"/>
    <property type="match status" value="1"/>
</dbReference>
<dbReference type="PANTHER" id="PTHR30372:SF4">
    <property type="entry name" value="LIPID-A-DISACCHARIDE SYNTHASE, MITOCHONDRIAL-RELATED"/>
    <property type="match status" value="1"/>
</dbReference>
<comment type="function">
    <text evidence="1 10">Condensation of UDP-2,3-diacylglucosamine and 2,3-diacylglucosamine-1-phosphate to form lipid A disaccharide, a precursor of lipid A, a phosphorylated glycolipid that anchors the lipopolysaccharide to the outer membrane of the cell.</text>
</comment>
<dbReference type="SUPFAM" id="SSF53756">
    <property type="entry name" value="UDP-Glycosyltransferase/glycogen phosphorylase"/>
    <property type="match status" value="1"/>
</dbReference>
<keyword evidence="6 10" id="KW-0328">Glycosyltransferase</keyword>
<keyword evidence="7 10" id="KW-0808">Transferase</keyword>
<evidence type="ECO:0000256" key="3">
    <source>
        <dbReference type="ARBA" id="ARBA00020902"/>
    </source>
</evidence>
<evidence type="ECO:0000256" key="7">
    <source>
        <dbReference type="ARBA" id="ARBA00022679"/>
    </source>
</evidence>
<dbReference type="EC" id="2.4.1.182" evidence="2 10"/>
<keyword evidence="5 10" id="KW-0441">Lipid A biosynthesis</keyword>
<evidence type="ECO:0000256" key="5">
    <source>
        <dbReference type="ARBA" id="ARBA00022556"/>
    </source>
</evidence>
<evidence type="ECO:0000256" key="1">
    <source>
        <dbReference type="ARBA" id="ARBA00002056"/>
    </source>
</evidence>
<evidence type="ECO:0000256" key="10">
    <source>
        <dbReference type="HAMAP-Rule" id="MF_00392"/>
    </source>
</evidence>
<dbReference type="Gene3D" id="3.40.50.2000">
    <property type="entry name" value="Glycogen Phosphorylase B"/>
    <property type="match status" value="2"/>
</dbReference>
<dbReference type="NCBIfam" id="TIGR00215">
    <property type="entry name" value="lpxB"/>
    <property type="match status" value="1"/>
</dbReference>
<dbReference type="EMBL" id="CP053586">
    <property type="protein sequence ID" value="WNZ23334.1"/>
    <property type="molecule type" value="Genomic_DNA"/>
</dbReference>
<evidence type="ECO:0000256" key="6">
    <source>
        <dbReference type="ARBA" id="ARBA00022676"/>
    </source>
</evidence>
<evidence type="ECO:0000256" key="4">
    <source>
        <dbReference type="ARBA" id="ARBA00022516"/>
    </source>
</evidence>
<dbReference type="GO" id="GO:0016020">
    <property type="term" value="C:membrane"/>
    <property type="evidence" value="ECO:0007669"/>
    <property type="project" value="GOC"/>
</dbReference>
<organism evidence="11">
    <name type="scientific">Leptolyngbya sp. NK1-12</name>
    <dbReference type="NCBI Taxonomy" id="2547451"/>
    <lineage>
        <taxon>Bacteria</taxon>
        <taxon>Bacillati</taxon>
        <taxon>Cyanobacteriota</taxon>
        <taxon>Cyanophyceae</taxon>
        <taxon>Leptolyngbyales</taxon>
        <taxon>Leptolyngbyaceae</taxon>
        <taxon>Leptolyngbya group</taxon>
        <taxon>Leptolyngbya</taxon>
    </lineage>
</organism>
<protein>
    <recommendedName>
        <fullName evidence="3 10">Lipid-A-disaccharide synthase</fullName>
        <ecNumber evidence="2 10">2.4.1.182</ecNumber>
    </recommendedName>
</protein>
<dbReference type="GO" id="GO:0005543">
    <property type="term" value="F:phospholipid binding"/>
    <property type="evidence" value="ECO:0007669"/>
    <property type="project" value="TreeGrafter"/>
</dbReference>
<sequence length="412" mass="46051">MSNSSQEPRKYRIFISTGEVSGDLQGALLVKALWQQAKQLHWELEILALGGTQMTEAGATLLADTSAIGSIGLFESLPYIVSTLTIQQRVKHYFRQHPPDLVVMIDYFGPNLGVGRFVRQYLPQVPTVYYIAPQEWVWSVSQRNTRRILEITDRLLAIFPAEAAYYRERGGNVTWVGHPLLDRLQTAPDRTMARTTLGIAPDQLAVALIPASRQQEIKYILPVMLAAAQQLQTQLPQIHFWIPLSLERYRQPLEQAIRRFGLQATLVSGVAGQSQLVIAAADLVIAKSGTVNLETALLDVPQVVMYRLNPLTAWLAEHLLKFSAPFVSPPNLVLMQPLVPEFLQYQATPDAIAQAALELLQSPAKRDQMRLGYQQMRQQLGEPGVCERAAAAILQLLPQWQPAESRQRLTPG</sequence>
<keyword evidence="8 10" id="KW-0443">Lipid metabolism</keyword>
<accession>A0AA96WDZ2</accession>
<evidence type="ECO:0000313" key="11">
    <source>
        <dbReference type="EMBL" id="WNZ23334.1"/>
    </source>
</evidence>
<evidence type="ECO:0000256" key="9">
    <source>
        <dbReference type="ARBA" id="ARBA00048975"/>
    </source>
</evidence>
<comment type="pathway">
    <text evidence="10">Bacterial outer membrane biogenesis; LPS lipid A biosynthesis.</text>
</comment>
<dbReference type="GO" id="GO:0009245">
    <property type="term" value="P:lipid A biosynthetic process"/>
    <property type="evidence" value="ECO:0007669"/>
    <property type="project" value="UniProtKB-UniRule"/>
</dbReference>
<keyword evidence="4 10" id="KW-0444">Lipid biosynthesis</keyword>
<dbReference type="AlphaFoldDB" id="A0AA96WDZ2"/>
<gene>
    <name evidence="10 11" type="primary">lpxB</name>
    <name evidence="11" type="ORF">HJG54_11040</name>
</gene>
<evidence type="ECO:0000256" key="2">
    <source>
        <dbReference type="ARBA" id="ARBA00012687"/>
    </source>
</evidence>
<proteinExistence type="inferred from homology"/>
<evidence type="ECO:0000256" key="8">
    <source>
        <dbReference type="ARBA" id="ARBA00023098"/>
    </source>
</evidence>
<comment type="similarity">
    <text evidence="10">Belongs to the LpxB family.</text>
</comment>
<dbReference type="PANTHER" id="PTHR30372">
    <property type="entry name" value="LIPID-A-DISACCHARIDE SYNTHASE"/>
    <property type="match status" value="1"/>
</dbReference>
<comment type="catalytic activity">
    <reaction evidence="9 10">
        <text>a lipid X + a UDP-2-N,3-O-bis[(3R)-3-hydroxyacyl]-alpha-D-glucosamine = a lipid A disaccharide + UDP + H(+)</text>
        <dbReference type="Rhea" id="RHEA:67828"/>
        <dbReference type="ChEBI" id="CHEBI:15378"/>
        <dbReference type="ChEBI" id="CHEBI:58223"/>
        <dbReference type="ChEBI" id="CHEBI:137748"/>
        <dbReference type="ChEBI" id="CHEBI:176338"/>
        <dbReference type="ChEBI" id="CHEBI:176343"/>
        <dbReference type="EC" id="2.4.1.182"/>
    </reaction>
</comment>
<dbReference type="Pfam" id="PF02684">
    <property type="entry name" value="LpxB"/>
    <property type="match status" value="1"/>
</dbReference>
<dbReference type="InterPro" id="IPR003835">
    <property type="entry name" value="Glyco_trans_19"/>
</dbReference>